<organism evidence="4 5">
    <name type="scientific">Metabacillus flavus</name>
    <dbReference type="NCBI Taxonomy" id="2823519"/>
    <lineage>
        <taxon>Bacteria</taxon>
        <taxon>Bacillati</taxon>
        <taxon>Bacillota</taxon>
        <taxon>Bacilli</taxon>
        <taxon>Bacillales</taxon>
        <taxon>Bacillaceae</taxon>
        <taxon>Metabacillus</taxon>
    </lineage>
</organism>
<keyword evidence="5" id="KW-1185">Reference proteome</keyword>
<evidence type="ECO:0000256" key="1">
    <source>
        <dbReference type="ARBA" id="ARBA00022679"/>
    </source>
</evidence>
<sequence>MIIIQNKEMDYSKLKKEAKTAVQKEMILNMEKYKEKYVFVSMEQFSFELNMRNKVIDAAKALTYSGAEFATFETSMCNPALWILTERGAFILRQGVPSSAGIQDIFTNGRFYAFECATAIVILFYKAALDSLGARAFDRLFRGIVLRDWRHDEDLNIRTQRGNDYIPGDCLYFNNPDFDAQYPQWRGENTIMMGNKEYFGHGMGIKDADGVIKSLNDYRYPGSKRSAYLLSQTTRPDYKYLYFFSPANSGLPVYYQNRTIVSKIGSSTAAI</sequence>
<dbReference type="Pfam" id="PF20085">
    <property type="entry name" value="TGL"/>
    <property type="match status" value="1"/>
</dbReference>
<dbReference type="NCBIfam" id="NF002869">
    <property type="entry name" value="PRK03187.1"/>
    <property type="match status" value="1"/>
</dbReference>
<evidence type="ECO:0000256" key="2">
    <source>
        <dbReference type="ARBA" id="ARBA00022969"/>
    </source>
</evidence>
<keyword evidence="3 4" id="KW-0012">Acyltransferase</keyword>
<dbReference type="RefSeq" id="WP_211560298.1">
    <property type="nucleotide sequence ID" value="NZ_JAGVRK010000001.1"/>
</dbReference>
<proteinExistence type="inferred from homology"/>
<evidence type="ECO:0000256" key="3">
    <source>
        <dbReference type="ARBA" id="ARBA00023315"/>
    </source>
</evidence>
<dbReference type="GO" id="GO:0003810">
    <property type="term" value="F:protein-glutamine gamma-glutamyltransferase activity"/>
    <property type="evidence" value="ECO:0007669"/>
    <property type="project" value="UniProtKB-EC"/>
</dbReference>
<comment type="caution">
    <text evidence="4">The sequence shown here is derived from an EMBL/GenBank/DDBJ whole genome shotgun (WGS) entry which is preliminary data.</text>
</comment>
<protein>
    <submittedName>
        <fullName evidence="4">Protein-glutamine gamma-glutamyltransferase</fullName>
        <ecNumber evidence="4">2.3.2.13</ecNumber>
    </submittedName>
</protein>
<dbReference type="Proteomes" id="UP000682403">
    <property type="component" value="Unassembled WGS sequence"/>
</dbReference>
<dbReference type="InterPro" id="IPR020916">
    <property type="entry name" value="Gln_gamma-glutamylTfrase_bac"/>
</dbReference>
<reference evidence="4 5" key="1">
    <citation type="submission" date="2021-04" db="EMBL/GenBank/DDBJ databases">
        <title>Metabacillus sp. strain KIGAM252 whole genome sequence.</title>
        <authorList>
            <person name="Seo M.-J."/>
            <person name="Cho E.-S."/>
            <person name="Hwang C.Y."/>
            <person name="Yoon D.J."/>
        </authorList>
    </citation>
    <scope>NUCLEOTIDE SEQUENCE [LARGE SCALE GENOMIC DNA]</scope>
    <source>
        <strain evidence="4 5">KIGAM252</strain>
    </source>
</reference>
<evidence type="ECO:0000313" key="4">
    <source>
        <dbReference type="EMBL" id="MBS2970283.1"/>
    </source>
</evidence>
<dbReference type="HAMAP" id="MF_00727">
    <property type="entry name" value="Tgl"/>
    <property type="match status" value="1"/>
</dbReference>
<dbReference type="EMBL" id="JAGVRK010000001">
    <property type="protein sequence ID" value="MBS2970283.1"/>
    <property type="molecule type" value="Genomic_DNA"/>
</dbReference>
<keyword evidence="1 4" id="KW-0808">Transferase</keyword>
<keyword evidence="2" id="KW-0749">Sporulation</keyword>
<evidence type="ECO:0000313" key="5">
    <source>
        <dbReference type="Proteomes" id="UP000682403"/>
    </source>
</evidence>
<accession>A0ABS5LI84</accession>
<dbReference type="EC" id="2.3.2.13" evidence="4"/>
<name>A0ABS5LI84_9BACI</name>
<gene>
    <name evidence="4" type="ORF">J9317_16165</name>
</gene>